<reference evidence="1 2" key="1">
    <citation type="submission" date="2019-06" db="EMBL/GenBank/DDBJ databases">
        <title>Genomic Encyclopedia of Type Strains, Phase IV (KMG-V): Genome sequencing to study the core and pangenomes of soil and plant-associated prokaryotes.</title>
        <authorList>
            <person name="Whitman W."/>
        </authorList>
    </citation>
    <scope>NUCLEOTIDE SEQUENCE [LARGE SCALE GENOMIC DNA]</scope>
    <source>
        <strain evidence="1 2">BR 11622</strain>
    </source>
</reference>
<dbReference type="EMBL" id="VITR01000007">
    <property type="protein sequence ID" value="TWB41949.1"/>
    <property type="molecule type" value="Genomic_DNA"/>
</dbReference>
<keyword evidence="2" id="KW-1185">Reference proteome</keyword>
<evidence type="ECO:0000313" key="1">
    <source>
        <dbReference type="EMBL" id="TWB41949.1"/>
    </source>
</evidence>
<protein>
    <submittedName>
        <fullName evidence="1">Uncharacterized protein</fullName>
    </submittedName>
</protein>
<dbReference type="Proteomes" id="UP000315751">
    <property type="component" value="Unassembled WGS sequence"/>
</dbReference>
<gene>
    <name evidence="1" type="ORF">FBZ90_107328</name>
</gene>
<dbReference type="AlphaFoldDB" id="A0A560H816"/>
<organism evidence="1 2">
    <name type="scientific">Nitrospirillum amazonense</name>
    <dbReference type="NCBI Taxonomy" id="28077"/>
    <lineage>
        <taxon>Bacteria</taxon>
        <taxon>Pseudomonadati</taxon>
        <taxon>Pseudomonadota</taxon>
        <taxon>Alphaproteobacteria</taxon>
        <taxon>Rhodospirillales</taxon>
        <taxon>Azospirillaceae</taxon>
        <taxon>Nitrospirillum</taxon>
    </lineage>
</organism>
<evidence type="ECO:0000313" key="2">
    <source>
        <dbReference type="Proteomes" id="UP000315751"/>
    </source>
</evidence>
<comment type="caution">
    <text evidence="1">The sequence shown here is derived from an EMBL/GenBank/DDBJ whole genome shotgun (WGS) entry which is preliminary data.</text>
</comment>
<sequence>MPFVAIGYTANPKAPIGKWVCSRISALGPYEPHLLTIPDTTGLLWAMRFLRDAGMPLPSGKHGIVETG</sequence>
<accession>A0A560H816</accession>
<proteinExistence type="predicted"/>
<name>A0A560H816_9PROT</name>